<dbReference type="STRING" id="38301.NX84_08225"/>
<dbReference type="PANTHER" id="PTHR46211">
    <property type="entry name" value="GLYCEROPHOSPHORYL DIESTER PHOSPHODIESTERASE"/>
    <property type="match status" value="1"/>
</dbReference>
<organism evidence="4 5">
    <name type="scientific">Corynebacterium minutissimum</name>
    <dbReference type="NCBI Taxonomy" id="38301"/>
    <lineage>
        <taxon>Bacteria</taxon>
        <taxon>Bacillati</taxon>
        <taxon>Actinomycetota</taxon>
        <taxon>Actinomycetes</taxon>
        <taxon>Mycobacteriales</taxon>
        <taxon>Corynebacteriaceae</taxon>
        <taxon>Corynebacterium</taxon>
    </lineage>
</organism>
<dbReference type="InterPro" id="IPR030395">
    <property type="entry name" value="GP_PDE_dom"/>
</dbReference>
<dbReference type="CDD" id="cd08556">
    <property type="entry name" value="GDPD"/>
    <property type="match status" value="1"/>
</dbReference>
<reference evidence="4 5" key="1">
    <citation type="submission" date="2018-06" db="EMBL/GenBank/DDBJ databases">
        <authorList>
            <consortium name="Pathogen Informatics"/>
            <person name="Doyle S."/>
        </authorList>
    </citation>
    <scope>NUCLEOTIDE SEQUENCE [LARGE SCALE GENOMIC DNA]</scope>
    <source>
        <strain evidence="4 5">NCTC10288</strain>
    </source>
</reference>
<dbReference type="PROSITE" id="PS51704">
    <property type="entry name" value="GP_PDE"/>
    <property type="match status" value="1"/>
</dbReference>
<evidence type="ECO:0000313" key="3">
    <source>
        <dbReference type="EMBL" id="QPS59086.1"/>
    </source>
</evidence>
<dbReference type="AlphaFoldDB" id="A0A2X4UAX1"/>
<protein>
    <submittedName>
        <fullName evidence="3">Glycerophosphodiester phosphodiesterase</fullName>
    </submittedName>
    <submittedName>
        <fullName evidence="4">Glycerophosphoryl diester phosphodiesterase</fullName>
        <ecNumber evidence="4">3.1.4.46</ecNumber>
    </submittedName>
</protein>
<evidence type="ECO:0000256" key="1">
    <source>
        <dbReference type="SAM" id="SignalP"/>
    </source>
</evidence>
<evidence type="ECO:0000313" key="6">
    <source>
        <dbReference type="Proteomes" id="UP000594905"/>
    </source>
</evidence>
<dbReference type="GeneID" id="70782950"/>
<feature type="domain" description="GP-PDE" evidence="2">
    <location>
        <begin position="38"/>
        <end position="270"/>
    </location>
</feature>
<dbReference type="Proteomes" id="UP000594905">
    <property type="component" value="Chromosome"/>
</dbReference>
<dbReference type="EC" id="3.1.4.46" evidence="4"/>
<gene>
    <name evidence="4" type="primary">ugpQ_1</name>
    <name evidence="3" type="ORF">I6G51_09270</name>
    <name evidence="4" type="ORF">NCTC10288_01035</name>
</gene>
<dbReference type="RefSeq" id="WP_039675733.1">
    <property type="nucleotide sequence ID" value="NZ_CP065689.1"/>
</dbReference>
<proteinExistence type="predicted"/>
<evidence type="ECO:0000313" key="5">
    <source>
        <dbReference type="Proteomes" id="UP000249264"/>
    </source>
</evidence>
<evidence type="ECO:0000313" key="4">
    <source>
        <dbReference type="EMBL" id="SQH99745.1"/>
    </source>
</evidence>
<dbReference type="GO" id="GO:0006629">
    <property type="term" value="P:lipid metabolic process"/>
    <property type="evidence" value="ECO:0007669"/>
    <property type="project" value="InterPro"/>
</dbReference>
<dbReference type="InterPro" id="IPR017946">
    <property type="entry name" value="PLC-like_Pdiesterase_TIM-brl"/>
</dbReference>
<dbReference type="EMBL" id="LS483460">
    <property type="protein sequence ID" value="SQH99745.1"/>
    <property type="molecule type" value="Genomic_DNA"/>
</dbReference>
<evidence type="ECO:0000259" key="2">
    <source>
        <dbReference type="PROSITE" id="PS51704"/>
    </source>
</evidence>
<reference evidence="3 6" key="2">
    <citation type="submission" date="2020-12" db="EMBL/GenBank/DDBJ databases">
        <title>FDA dAtabase for Regulatory Grade micrObial Sequences (FDA-ARGOS): Supporting development and validation of Infectious Disease Dx tests.</title>
        <authorList>
            <person name="Sproer C."/>
            <person name="Gronow S."/>
            <person name="Severitt S."/>
            <person name="Schroder I."/>
            <person name="Tallon L."/>
            <person name="Sadzewicz L."/>
            <person name="Zhao X."/>
            <person name="Boylan J."/>
            <person name="Ott S."/>
            <person name="Bowen H."/>
            <person name="Vavikolanu K."/>
            <person name="Mehta A."/>
            <person name="Aluvathingal J."/>
            <person name="Nadendla S."/>
            <person name="Lowell S."/>
            <person name="Myers T."/>
            <person name="Yan Y."/>
            <person name="Sichtig H."/>
        </authorList>
    </citation>
    <scope>NUCLEOTIDE SEQUENCE [LARGE SCALE GENOMIC DNA]</scope>
    <source>
        <strain evidence="3 6">FDAARGOS_894</strain>
    </source>
</reference>
<keyword evidence="4" id="KW-0378">Hydrolase</keyword>
<dbReference type="GO" id="GO:0008889">
    <property type="term" value="F:glycerophosphodiester phosphodiesterase activity"/>
    <property type="evidence" value="ECO:0007669"/>
    <property type="project" value="UniProtKB-EC"/>
</dbReference>
<accession>A0A2X4UAX1</accession>
<dbReference type="OrthoDB" id="9758957at2"/>
<dbReference type="SUPFAM" id="SSF51695">
    <property type="entry name" value="PLC-like phosphodiesterases"/>
    <property type="match status" value="1"/>
</dbReference>
<name>A0A2X4UAX1_9CORY</name>
<feature type="signal peptide" evidence="1">
    <location>
        <begin position="1"/>
        <end position="28"/>
    </location>
</feature>
<keyword evidence="1" id="KW-0732">Signal</keyword>
<dbReference type="Gene3D" id="3.20.20.190">
    <property type="entry name" value="Phosphatidylinositol (PI) phosphodiesterase"/>
    <property type="match status" value="1"/>
</dbReference>
<feature type="chain" id="PRO_5016321215" evidence="1">
    <location>
        <begin position="29"/>
        <end position="271"/>
    </location>
</feature>
<dbReference type="Proteomes" id="UP000249264">
    <property type="component" value="Chromosome 1"/>
</dbReference>
<keyword evidence="6" id="KW-1185">Reference proteome</keyword>
<dbReference type="Pfam" id="PF03009">
    <property type="entry name" value="GDPD"/>
    <property type="match status" value="1"/>
</dbReference>
<dbReference type="PANTHER" id="PTHR46211:SF1">
    <property type="entry name" value="GLYCEROPHOSPHODIESTER PHOSPHODIESTERASE, CYTOPLASMIC"/>
    <property type="match status" value="1"/>
</dbReference>
<sequence>MANQKKKLSLIGLSFAVIAATVGPVAYAQEKTGETKPVAAVAHRGDKQYFPDNSIAGIESAIKKNTDWIEIDLRYNLDGGTFFIAHDNTCSGSGGTAIIDTASYESVVTKCGLPELSDVFDIIAETGYTNFVYEFKDSPLTARTGAQRLAEEISEQGLADKSWVSAFNETSLNVIRAEAPSISLMRVRAWTGEVPVTNAWIDATVSQGFDAININIDALRPESIEYAKSKGLVVSAWGWPDALEDDNQKAIELGVDMFMTDRLEDLVALTH</sequence>
<dbReference type="KEGG" id="cmin:NCTC10288_01035"/>
<dbReference type="EMBL" id="CP065689">
    <property type="protein sequence ID" value="QPS59086.1"/>
    <property type="molecule type" value="Genomic_DNA"/>
</dbReference>